<dbReference type="STRING" id="1423820.FC64_GL000939"/>
<dbReference type="AlphaFoldDB" id="A0A0R1ZBQ1"/>
<sequence>MHKVLIVMHDTVHNDYYRMNKVEFEILPTIGQYVYNTDGIVYQVEEITNFAGYVSSKGAVALVVVHPVENQLPVNDLYGLKIEEDLDD</sequence>
<keyword evidence="2" id="KW-1185">Reference proteome</keyword>
<evidence type="ECO:0000313" key="2">
    <source>
        <dbReference type="Proteomes" id="UP000051291"/>
    </source>
</evidence>
<reference evidence="1 2" key="1">
    <citation type="journal article" date="2015" name="Genome Announc.">
        <title>Expanding the biotechnology potential of lactobacilli through comparative genomics of 213 strains and associated genera.</title>
        <authorList>
            <person name="Sun Z."/>
            <person name="Harris H.M."/>
            <person name="McCann A."/>
            <person name="Guo C."/>
            <person name="Argimon S."/>
            <person name="Zhang W."/>
            <person name="Yang X."/>
            <person name="Jeffery I.B."/>
            <person name="Cooney J.C."/>
            <person name="Kagawa T.F."/>
            <person name="Liu W."/>
            <person name="Song Y."/>
            <person name="Salvetti E."/>
            <person name="Wrobel A."/>
            <person name="Rasinkangas P."/>
            <person name="Parkhill J."/>
            <person name="Rea M.C."/>
            <person name="O'Sullivan O."/>
            <person name="Ritari J."/>
            <person name="Douillard F.P."/>
            <person name="Paul Ross R."/>
            <person name="Yang R."/>
            <person name="Briner A.E."/>
            <person name="Felis G.E."/>
            <person name="de Vos W.M."/>
            <person name="Barrangou R."/>
            <person name="Klaenhammer T.R."/>
            <person name="Caufield P.W."/>
            <person name="Cui Y."/>
            <person name="Zhang H."/>
            <person name="O'Toole P.W."/>
        </authorList>
    </citation>
    <scope>NUCLEOTIDE SEQUENCE [LARGE SCALE GENOMIC DNA]</scope>
    <source>
        <strain evidence="1 2">DSM 20653</strain>
    </source>
</reference>
<evidence type="ECO:0000313" key="1">
    <source>
        <dbReference type="EMBL" id="KRM51749.1"/>
    </source>
</evidence>
<gene>
    <name evidence="1" type="ORF">FC64_GL000939</name>
</gene>
<organism evidence="1 2">
    <name type="scientific">Ligilactobacillus araffinosus DSM 20653</name>
    <dbReference type="NCBI Taxonomy" id="1423820"/>
    <lineage>
        <taxon>Bacteria</taxon>
        <taxon>Bacillati</taxon>
        <taxon>Bacillota</taxon>
        <taxon>Bacilli</taxon>
        <taxon>Lactobacillales</taxon>
        <taxon>Lactobacillaceae</taxon>
        <taxon>Ligilactobacillus</taxon>
    </lineage>
</organism>
<dbReference type="RefSeq" id="WP_057906805.1">
    <property type="nucleotide sequence ID" value="NZ_AYYZ01000029.1"/>
</dbReference>
<accession>A0A0R1ZBQ1</accession>
<protein>
    <submittedName>
        <fullName evidence="1">Uncharacterized protein</fullName>
    </submittedName>
</protein>
<dbReference type="Proteomes" id="UP000051291">
    <property type="component" value="Unassembled WGS sequence"/>
</dbReference>
<dbReference type="EMBL" id="AYYZ01000029">
    <property type="protein sequence ID" value="KRM51749.1"/>
    <property type="molecule type" value="Genomic_DNA"/>
</dbReference>
<dbReference type="PATRIC" id="fig|1423820.4.peg.963"/>
<name>A0A0R1ZBQ1_9LACO</name>
<proteinExistence type="predicted"/>
<comment type="caution">
    <text evidence="1">The sequence shown here is derived from an EMBL/GenBank/DDBJ whole genome shotgun (WGS) entry which is preliminary data.</text>
</comment>